<dbReference type="STRING" id="35608.A0A2U1KIE9"/>
<dbReference type="GO" id="GO:0005829">
    <property type="term" value="C:cytosol"/>
    <property type="evidence" value="ECO:0007669"/>
    <property type="project" value="TreeGrafter"/>
</dbReference>
<dbReference type="EMBL" id="PKPP01018101">
    <property type="protein sequence ID" value="PWA36501.1"/>
    <property type="molecule type" value="Genomic_DNA"/>
</dbReference>
<dbReference type="PANTHER" id="PTHR10788:SF46">
    <property type="entry name" value="ALPHA,ALPHA-TREHALOSE-PHOSPHATE SYNTHASE [UDP-FORMING] 11-RELATED"/>
    <property type="match status" value="1"/>
</dbReference>
<dbReference type="GO" id="GO:0005992">
    <property type="term" value="P:trehalose biosynthetic process"/>
    <property type="evidence" value="ECO:0007669"/>
    <property type="project" value="InterPro"/>
</dbReference>
<dbReference type="AlphaFoldDB" id="A0A2U1KIE9"/>
<dbReference type="InterPro" id="IPR001830">
    <property type="entry name" value="Glyco_trans_20"/>
</dbReference>
<keyword evidence="2" id="KW-1185">Reference proteome</keyword>
<sequence>MGVRGCCKTAPVWRMHNKGTPLQVLACSREVQFYRYTIKFTVANQLIYHFLQLCEMGRHISQDNYRIGLFAQVKLRAIFECVVNAVRYGMNRVPFKYTISRQEGRKSVIIVSRIICCSPSLSGAIRINSWNIESVTEAMRSAITIPNNEKKPGHEKQYKYVSSHDVAYWARNQSFLGEPTPTSYRHYSYNK</sequence>
<dbReference type="Pfam" id="PF00982">
    <property type="entry name" value="Glyco_transf_20"/>
    <property type="match status" value="1"/>
</dbReference>
<dbReference type="Gene3D" id="3.40.50.2000">
    <property type="entry name" value="Glycogen Phosphorylase B"/>
    <property type="match status" value="1"/>
</dbReference>
<evidence type="ECO:0000313" key="1">
    <source>
        <dbReference type="EMBL" id="PWA36501.1"/>
    </source>
</evidence>
<dbReference type="PANTHER" id="PTHR10788">
    <property type="entry name" value="TREHALOSE-6-PHOSPHATE SYNTHASE"/>
    <property type="match status" value="1"/>
</dbReference>
<name>A0A2U1KIE9_ARTAN</name>
<dbReference type="GO" id="GO:0004805">
    <property type="term" value="F:trehalose-phosphatase activity"/>
    <property type="evidence" value="ECO:0007669"/>
    <property type="project" value="TreeGrafter"/>
</dbReference>
<evidence type="ECO:0000313" key="2">
    <source>
        <dbReference type="Proteomes" id="UP000245207"/>
    </source>
</evidence>
<organism evidence="1 2">
    <name type="scientific">Artemisia annua</name>
    <name type="common">Sweet wormwood</name>
    <dbReference type="NCBI Taxonomy" id="35608"/>
    <lineage>
        <taxon>Eukaryota</taxon>
        <taxon>Viridiplantae</taxon>
        <taxon>Streptophyta</taxon>
        <taxon>Embryophyta</taxon>
        <taxon>Tracheophyta</taxon>
        <taxon>Spermatophyta</taxon>
        <taxon>Magnoliopsida</taxon>
        <taxon>eudicotyledons</taxon>
        <taxon>Gunneridae</taxon>
        <taxon>Pentapetalae</taxon>
        <taxon>asterids</taxon>
        <taxon>campanulids</taxon>
        <taxon>Asterales</taxon>
        <taxon>Asteraceae</taxon>
        <taxon>Asteroideae</taxon>
        <taxon>Anthemideae</taxon>
        <taxon>Artemisiinae</taxon>
        <taxon>Artemisia</taxon>
    </lineage>
</organism>
<dbReference type="OrthoDB" id="1712866at2759"/>
<gene>
    <name evidence="1" type="ORF">CTI12_AA599320</name>
</gene>
<proteinExistence type="predicted"/>
<accession>A0A2U1KIE9</accession>
<dbReference type="Proteomes" id="UP000245207">
    <property type="component" value="Unassembled WGS sequence"/>
</dbReference>
<dbReference type="SUPFAM" id="SSF53756">
    <property type="entry name" value="UDP-Glycosyltransferase/glycogen phosphorylase"/>
    <property type="match status" value="1"/>
</dbReference>
<reference evidence="1 2" key="1">
    <citation type="journal article" date="2018" name="Mol. Plant">
        <title>The genome of Artemisia annua provides insight into the evolution of Asteraceae family and artemisinin biosynthesis.</title>
        <authorList>
            <person name="Shen Q."/>
            <person name="Zhang L."/>
            <person name="Liao Z."/>
            <person name="Wang S."/>
            <person name="Yan T."/>
            <person name="Shi P."/>
            <person name="Liu M."/>
            <person name="Fu X."/>
            <person name="Pan Q."/>
            <person name="Wang Y."/>
            <person name="Lv Z."/>
            <person name="Lu X."/>
            <person name="Zhang F."/>
            <person name="Jiang W."/>
            <person name="Ma Y."/>
            <person name="Chen M."/>
            <person name="Hao X."/>
            <person name="Li L."/>
            <person name="Tang Y."/>
            <person name="Lv G."/>
            <person name="Zhou Y."/>
            <person name="Sun X."/>
            <person name="Brodelius P.E."/>
            <person name="Rose J.K.C."/>
            <person name="Tang K."/>
        </authorList>
    </citation>
    <scope>NUCLEOTIDE SEQUENCE [LARGE SCALE GENOMIC DNA]</scope>
    <source>
        <strain evidence="2">cv. Huhao1</strain>
        <tissue evidence="1">Leaf</tissue>
    </source>
</reference>
<protein>
    <submittedName>
        <fullName evidence="1">Trehalose phosphatase/synthase 11</fullName>
    </submittedName>
</protein>
<comment type="caution">
    <text evidence="1">The sequence shown here is derived from an EMBL/GenBank/DDBJ whole genome shotgun (WGS) entry which is preliminary data.</text>
</comment>